<dbReference type="Pfam" id="PF02517">
    <property type="entry name" value="Rce1-like"/>
    <property type="match status" value="1"/>
</dbReference>
<dbReference type="GO" id="GO:0004175">
    <property type="term" value="F:endopeptidase activity"/>
    <property type="evidence" value="ECO:0007669"/>
    <property type="project" value="UniProtKB-ARBA"/>
</dbReference>
<evidence type="ECO:0000313" key="3">
    <source>
        <dbReference type="EMBL" id="PCJ22334.1"/>
    </source>
</evidence>
<organism evidence="3 4">
    <name type="scientific">SAR86 cluster bacterium</name>
    <dbReference type="NCBI Taxonomy" id="2030880"/>
    <lineage>
        <taxon>Bacteria</taxon>
        <taxon>Pseudomonadati</taxon>
        <taxon>Pseudomonadota</taxon>
        <taxon>Gammaproteobacteria</taxon>
        <taxon>SAR86 cluster</taxon>
    </lineage>
</organism>
<comment type="caution">
    <text evidence="3">The sequence shown here is derived from an EMBL/GenBank/DDBJ whole genome shotgun (WGS) entry which is preliminary data.</text>
</comment>
<name>A0A2A5ASM3_9GAMM</name>
<keyword evidence="1" id="KW-1133">Transmembrane helix</keyword>
<dbReference type="EMBL" id="NVVJ01000065">
    <property type="protein sequence ID" value="PCJ22334.1"/>
    <property type="molecule type" value="Genomic_DNA"/>
</dbReference>
<accession>A0A2A5ASM3</accession>
<feature type="transmembrane region" description="Helical" evidence="1">
    <location>
        <begin position="7"/>
        <end position="24"/>
    </location>
</feature>
<dbReference type="AlphaFoldDB" id="A0A2A5ASM3"/>
<protein>
    <recommendedName>
        <fullName evidence="2">CAAX prenyl protease 2/Lysostaphin resistance protein A-like domain-containing protein</fullName>
    </recommendedName>
</protein>
<dbReference type="GO" id="GO:0080120">
    <property type="term" value="P:CAAX-box protein maturation"/>
    <property type="evidence" value="ECO:0007669"/>
    <property type="project" value="UniProtKB-ARBA"/>
</dbReference>
<keyword evidence="1" id="KW-0812">Transmembrane</keyword>
<reference evidence="4" key="1">
    <citation type="submission" date="2017-08" db="EMBL/GenBank/DDBJ databases">
        <title>A dynamic microbial community with high functional redundancy inhabits the cold, oxic subseafloor aquifer.</title>
        <authorList>
            <person name="Tully B.J."/>
            <person name="Wheat C.G."/>
            <person name="Glazer B.T."/>
            <person name="Huber J.A."/>
        </authorList>
    </citation>
    <scope>NUCLEOTIDE SEQUENCE [LARGE SCALE GENOMIC DNA]</scope>
</reference>
<dbReference type="Proteomes" id="UP000218327">
    <property type="component" value="Unassembled WGS sequence"/>
</dbReference>
<feature type="domain" description="CAAX prenyl protease 2/Lysostaphin resistance protein A-like" evidence="2">
    <location>
        <begin position="1"/>
        <end position="42"/>
    </location>
</feature>
<evidence type="ECO:0000313" key="4">
    <source>
        <dbReference type="Proteomes" id="UP000218327"/>
    </source>
</evidence>
<dbReference type="InterPro" id="IPR003675">
    <property type="entry name" value="Rce1/LyrA-like_dom"/>
</dbReference>
<evidence type="ECO:0000259" key="2">
    <source>
        <dbReference type="Pfam" id="PF02517"/>
    </source>
</evidence>
<gene>
    <name evidence="3" type="ORF">COA96_14785</name>
</gene>
<keyword evidence="1" id="KW-0472">Membrane</keyword>
<proteinExistence type="predicted"/>
<evidence type="ECO:0000256" key="1">
    <source>
        <dbReference type="SAM" id="Phobius"/>
    </source>
</evidence>
<sequence>MHFISRSYVVYIFGVSISLGLLMLYTQNVLVPMVAHTMFNFLALEYGIQFRKQKH</sequence>